<evidence type="ECO:0000259" key="6">
    <source>
        <dbReference type="PROSITE" id="PS50893"/>
    </source>
</evidence>
<feature type="transmembrane region" description="Helical" evidence="5">
    <location>
        <begin position="23"/>
        <end position="47"/>
    </location>
</feature>
<dbReference type="SUPFAM" id="SSF90123">
    <property type="entry name" value="ABC transporter transmembrane region"/>
    <property type="match status" value="1"/>
</dbReference>
<name>A0A839QVD4_9MICO</name>
<keyword evidence="8" id="KW-0067">ATP-binding</keyword>
<dbReference type="InterPro" id="IPR039421">
    <property type="entry name" value="Type_1_exporter"/>
</dbReference>
<dbReference type="AlphaFoldDB" id="A0A839QVD4"/>
<dbReference type="InterPro" id="IPR003439">
    <property type="entry name" value="ABC_transporter-like_ATP-bd"/>
</dbReference>
<dbReference type="InterPro" id="IPR027417">
    <property type="entry name" value="P-loop_NTPase"/>
</dbReference>
<gene>
    <name evidence="8" type="ORF">FHX50_000988</name>
</gene>
<evidence type="ECO:0000256" key="4">
    <source>
        <dbReference type="ARBA" id="ARBA00023136"/>
    </source>
</evidence>
<dbReference type="GO" id="GO:0016887">
    <property type="term" value="F:ATP hydrolysis activity"/>
    <property type="evidence" value="ECO:0007669"/>
    <property type="project" value="InterPro"/>
</dbReference>
<dbReference type="CDD" id="cd07346">
    <property type="entry name" value="ABC_6TM_exporters"/>
    <property type="match status" value="1"/>
</dbReference>
<reference evidence="8 9" key="1">
    <citation type="submission" date="2020-08" db="EMBL/GenBank/DDBJ databases">
        <title>Sequencing the genomes of 1000 actinobacteria strains.</title>
        <authorList>
            <person name="Klenk H.-P."/>
        </authorList>
    </citation>
    <scope>NUCLEOTIDE SEQUENCE [LARGE SCALE GENOMIC DNA]</scope>
    <source>
        <strain evidence="8 9">DSM 23040</strain>
    </source>
</reference>
<comment type="subcellular location">
    <subcellularLocation>
        <location evidence="1">Cell membrane</location>
        <topology evidence="1">Multi-pass membrane protein</topology>
    </subcellularLocation>
</comment>
<evidence type="ECO:0000313" key="8">
    <source>
        <dbReference type="EMBL" id="MBB3022740.1"/>
    </source>
</evidence>
<dbReference type="GO" id="GO:0005886">
    <property type="term" value="C:plasma membrane"/>
    <property type="evidence" value="ECO:0007669"/>
    <property type="project" value="UniProtKB-SubCell"/>
</dbReference>
<dbReference type="InterPro" id="IPR017871">
    <property type="entry name" value="ABC_transporter-like_CS"/>
</dbReference>
<evidence type="ECO:0000313" key="9">
    <source>
        <dbReference type="Proteomes" id="UP000568050"/>
    </source>
</evidence>
<dbReference type="Gene3D" id="3.40.50.300">
    <property type="entry name" value="P-loop containing nucleotide triphosphate hydrolases"/>
    <property type="match status" value="1"/>
</dbReference>
<dbReference type="Gene3D" id="1.20.1560.10">
    <property type="entry name" value="ABC transporter type 1, transmembrane domain"/>
    <property type="match status" value="1"/>
</dbReference>
<evidence type="ECO:0000256" key="2">
    <source>
        <dbReference type="ARBA" id="ARBA00022692"/>
    </source>
</evidence>
<evidence type="ECO:0000256" key="1">
    <source>
        <dbReference type="ARBA" id="ARBA00004651"/>
    </source>
</evidence>
<keyword evidence="4 5" id="KW-0472">Membrane</keyword>
<dbReference type="PROSITE" id="PS50893">
    <property type="entry name" value="ABC_TRANSPORTER_2"/>
    <property type="match status" value="1"/>
</dbReference>
<dbReference type="PROSITE" id="PS00211">
    <property type="entry name" value="ABC_TRANSPORTER_1"/>
    <property type="match status" value="1"/>
</dbReference>
<keyword evidence="8" id="KW-0547">Nucleotide-binding</keyword>
<organism evidence="8 9">
    <name type="scientific">Helcobacillus massiliensis</name>
    <dbReference type="NCBI Taxonomy" id="521392"/>
    <lineage>
        <taxon>Bacteria</taxon>
        <taxon>Bacillati</taxon>
        <taxon>Actinomycetota</taxon>
        <taxon>Actinomycetes</taxon>
        <taxon>Micrococcales</taxon>
        <taxon>Dermabacteraceae</taxon>
        <taxon>Helcobacillus</taxon>
    </lineage>
</organism>
<keyword evidence="3 5" id="KW-1133">Transmembrane helix</keyword>
<dbReference type="Pfam" id="PF00005">
    <property type="entry name" value="ABC_tran"/>
    <property type="match status" value="1"/>
</dbReference>
<keyword evidence="9" id="KW-1185">Reference proteome</keyword>
<proteinExistence type="predicted"/>
<dbReference type="PANTHER" id="PTHR24221:SF654">
    <property type="entry name" value="ATP-BINDING CASSETTE SUB-FAMILY B MEMBER 6"/>
    <property type="match status" value="1"/>
</dbReference>
<dbReference type="PROSITE" id="PS50929">
    <property type="entry name" value="ABC_TM1F"/>
    <property type="match status" value="1"/>
</dbReference>
<sequence length="585" mass="61403">MTSPTAAHVRTLRTIIARHPAKVTAAVAASIVTETLEMSVPIIFGFAVDRGILGGDLTLLLQLAALAVLVRLVAMAAWSFSFHWAMQLRMAEQHNLRVALTAAALHPGSRPVDRPAGEVLSIATSDADNAPDFFDMIGWALPAAIAVLGAGAWMAFVSPWLGLAVLIGILLEIVGLRVVTPVLSRKYDDQQSRAADAASTATDLVHGLRVLQGLGVQHRARLNYRASSRVALRAALTNARFSGVANGMMILVSTLMIASVVVLAASLTLSGAITVGALIAVVSLIRTMSGMMHGLSGVPVWWASISTSAKRIDRLMADFGRTHEDPVIREAIAASPAVGEAAPVTRGNGPRRDGVGPLALELPDGCIEVADGEVVGVVAPTARDAHTVLTALAGTAGDASASLGGEAITPGTLQERRRDLLIEPHTVDLFDGTLREQLATRAPEKSVDHLDDGDAWARSALEAAGALDLLGILSDGFDTRIQDRGSNLSGGQRQRLALARAVAADPPALVLHDPTTAVDAVTEQNIGEALAAARRVPDRLTLILTRAPSLLVQADRVVFLAPTGAVSGTHFDLMERDDYAEVVKR</sequence>
<feature type="transmembrane region" description="Helical" evidence="5">
    <location>
        <begin position="257"/>
        <end position="285"/>
    </location>
</feature>
<evidence type="ECO:0000259" key="7">
    <source>
        <dbReference type="PROSITE" id="PS50929"/>
    </source>
</evidence>
<comment type="caution">
    <text evidence="8">The sequence shown here is derived from an EMBL/GenBank/DDBJ whole genome shotgun (WGS) entry which is preliminary data.</text>
</comment>
<feature type="domain" description="ABC transmembrane type-1" evidence="7">
    <location>
        <begin position="25"/>
        <end position="298"/>
    </location>
</feature>
<dbReference type="InterPro" id="IPR036640">
    <property type="entry name" value="ABC1_TM_sf"/>
</dbReference>
<dbReference type="Proteomes" id="UP000568050">
    <property type="component" value="Unassembled WGS sequence"/>
</dbReference>
<protein>
    <submittedName>
        <fullName evidence="8">Putative ABC transport system ATP-binding protein</fullName>
    </submittedName>
</protein>
<evidence type="ECO:0000256" key="5">
    <source>
        <dbReference type="SAM" id="Phobius"/>
    </source>
</evidence>
<dbReference type="Pfam" id="PF00664">
    <property type="entry name" value="ABC_membrane"/>
    <property type="match status" value="1"/>
</dbReference>
<dbReference type="EMBL" id="JACHWP010000001">
    <property type="protein sequence ID" value="MBB3022740.1"/>
    <property type="molecule type" value="Genomic_DNA"/>
</dbReference>
<dbReference type="InterPro" id="IPR011527">
    <property type="entry name" value="ABC1_TM_dom"/>
</dbReference>
<accession>A0A839QVD4</accession>
<dbReference type="GO" id="GO:0005524">
    <property type="term" value="F:ATP binding"/>
    <property type="evidence" value="ECO:0007669"/>
    <property type="project" value="UniProtKB-KW"/>
</dbReference>
<evidence type="ECO:0000256" key="3">
    <source>
        <dbReference type="ARBA" id="ARBA00022989"/>
    </source>
</evidence>
<feature type="transmembrane region" description="Helical" evidence="5">
    <location>
        <begin position="136"/>
        <end position="156"/>
    </location>
</feature>
<dbReference type="PANTHER" id="PTHR24221">
    <property type="entry name" value="ATP-BINDING CASSETTE SUB-FAMILY B"/>
    <property type="match status" value="1"/>
</dbReference>
<feature type="domain" description="ABC transporter" evidence="6">
    <location>
        <begin position="344"/>
        <end position="585"/>
    </location>
</feature>
<dbReference type="RefSeq" id="WP_246370666.1">
    <property type="nucleotide sequence ID" value="NZ_CBCSFZ010000030.1"/>
</dbReference>
<keyword evidence="2 5" id="KW-0812">Transmembrane</keyword>
<feature type="transmembrane region" description="Helical" evidence="5">
    <location>
        <begin position="162"/>
        <end position="183"/>
    </location>
</feature>
<feature type="transmembrane region" description="Helical" evidence="5">
    <location>
        <begin position="59"/>
        <end position="80"/>
    </location>
</feature>
<dbReference type="SUPFAM" id="SSF52540">
    <property type="entry name" value="P-loop containing nucleoside triphosphate hydrolases"/>
    <property type="match status" value="1"/>
</dbReference>
<dbReference type="GO" id="GO:0034040">
    <property type="term" value="F:ATPase-coupled lipid transmembrane transporter activity"/>
    <property type="evidence" value="ECO:0007669"/>
    <property type="project" value="TreeGrafter"/>
</dbReference>
<dbReference type="GO" id="GO:0140359">
    <property type="term" value="F:ABC-type transporter activity"/>
    <property type="evidence" value="ECO:0007669"/>
    <property type="project" value="InterPro"/>
</dbReference>